<evidence type="ECO:0000256" key="1">
    <source>
        <dbReference type="SAM" id="MobiDB-lite"/>
    </source>
</evidence>
<reference evidence="2" key="1">
    <citation type="submission" date="2021-09" db="EMBL/GenBank/DDBJ databases">
        <title>The genome of Mauremys mutica provides insights into the evolution of semi-aquatic lifestyle.</title>
        <authorList>
            <person name="Gong S."/>
            <person name="Gao Y."/>
        </authorList>
    </citation>
    <scope>NUCLEOTIDE SEQUENCE</scope>
    <source>
        <strain evidence="2">MM-2020</strain>
        <tissue evidence="2">Muscle</tissue>
    </source>
</reference>
<comment type="caution">
    <text evidence="2">The sequence shown here is derived from an EMBL/GenBank/DDBJ whole genome shotgun (WGS) entry which is preliminary data.</text>
</comment>
<dbReference type="AlphaFoldDB" id="A0A9D4ATV9"/>
<keyword evidence="3" id="KW-1185">Reference proteome</keyword>
<evidence type="ECO:0000313" key="2">
    <source>
        <dbReference type="EMBL" id="KAH1176097.1"/>
    </source>
</evidence>
<proteinExistence type="predicted"/>
<sequence length="120" mass="12939">MGALISRSRAEPHPEPGLSAPGAAQTALPPSALTSRHEVSASPARAPGKHARTSLREATLVPFADPPRGLRLARAGGRHLPLPRSKTTSFQLCPRTRGQYWGITPPMGDLAPQKWRKEMH</sequence>
<dbReference type="Proteomes" id="UP000827986">
    <property type="component" value="Unassembled WGS sequence"/>
</dbReference>
<protein>
    <submittedName>
        <fullName evidence="2">Uncharacterized protein</fullName>
    </submittedName>
</protein>
<organism evidence="2 3">
    <name type="scientific">Mauremys mutica</name>
    <name type="common">yellowpond turtle</name>
    <dbReference type="NCBI Taxonomy" id="74926"/>
    <lineage>
        <taxon>Eukaryota</taxon>
        <taxon>Metazoa</taxon>
        <taxon>Chordata</taxon>
        <taxon>Craniata</taxon>
        <taxon>Vertebrata</taxon>
        <taxon>Euteleostomi</taxon>
        <taxon>Archelosauria</taxon>
        <taxon>Testudinata</taxon>
        <taxon>Testudines</taxon>
        <taxon>Cryptodira</taxon>
        <taxon>Durocryptodira</taxon>
        <taxon>Testudinoidea</taxon>
        <taxon>Geoemydidae</taxon>
        <taxon>Geoemydinae</taxon>
        <taxon>Mauremys</taxon>
    </lineage>
</organism>
<accession>A0A9D4ATV9</accession>
<feature type="region of interest" description="Disordered" evidence="1">
    <location>
        <begin position="1"/>
        <end position="62"/>
    </location>
</feature>
<dbReference type="EMBL" id="JAHDVG010000475">
    <property type="protein sequence ID" value="KAH1176097.1"/>
    <property type="molecule type" value="Genomic_DNA"/>
</dbReference>
<gene>
    <name evidence="2" type="ORF">KIL84_020831</name>
</gene>
<name>A0A9D4ATV9_9SAUR</name>
<evidence type="ECO:0000313" key="3">
    <source>
        <dbReference type="Proteomes" id="UP000827986"/>
    </source>
</evidence>